<sequence>MGDALGVSTAVAQKAKSRQVQKSSDRASWALASREKDEITCASLLWHWGEDIKKAAPPPEKKQKLDAAEVADKQRRAATASFSRGADSAIDARWDVVAANATTAIGPAMPDGTRAEFVPLEAKIFDILELDGTAQNRMSMYGTAHHRGGINRRQYDDDDDKGKGKGKKGKGKGKDRVHSFPTKNK</sequence>
<proteinExistence type="predicted"/>
<accession>A0A813GZE0</accession>
<name>A0A813GZE0_POLGL</name>
<reference evidence="2" key="1">
    <citation type="submission" date="2021-02" db="EMBL/GenBank/DDBJ databases">
        <authorList>
            <person name="Dougan E. K."/>
            <person name="Rhodes N."/>
            <person name="Thang M."/>
            <person name="Chan C."/>
        </authorList>
    </citation>
    <scope>NUCLEOTIDE SEQUENCE</scope>
</reference>
<feature type="region of interest" description="Disordered" evidence="1">
    <location>
        <begin position="1"/>
        <end position="29"/>
    </location>
</feature>
<dbReference type="AlphaFoldDB" id="A0A813GZE0"/>
<evidence type="ECO:0000313" key="2">
    <source>
        <dbReference type="EMBL" id="CAE8630724.1"/>
    </source>
</evidence>
<protein>
    <submittedName>
        <fullName evidence="2">Uncharacterized protein</fullName>
    </submittedName>
</protein>
<gene>
    <name evidence="2" type="ORF">PGLA1383_LOCUS46957</name>
</gene>
<comment type="caution">
    <text evidence="2">The sequence shown here is derived from an EMBL/GenBank/DDBJ whole genome shotgun (WGS) entry which is preliminary data.</text>
</comment>
<feature type="region of interest" description="Disordered" evidence="1">
    <location>
        <begin position="142"/>
        <end position="185"/>
    </location>
</feature>
<dbReference type="EMBL" id="CAJNNV010029939">
    <property type="protein sequence ID" value="CAE8630724.1"/>
    <property type="molecule type" value="Genomic_DNA"/>
</dbReference>
<keyword evidence="3" id="KW-1185">Reference proteome</keyword>
<organism evidence="2 3">
    <name type="scientific">Polarella glacialis</name>
    <name type="common">Dinoflagellate</name>
    <dbReference type="NCBI Taxonomy" id="89957"/>
    <lineage>
        <taxon>Eukaryota</taxon>
        <taxon>Sar</taxon>
        <taxon>Alveolata</taxon>
        <taxon>Dinophyceae</taxon>
        <taxon>Suessiales</taxon>
        <taxon>Suessiaceae</taxon>
        <taxon>Polarella</taxon>
    </lineage>
</organism>
<evidence type="ECO:0000256" key="1">
    <source>
        <dbReference type="SAM" id="MobiDB-lite"/>
    </source>
</evidence>
<dbReference type="Proteomes" id="UP000654075">
    <property type="component" value="Unassembled WGS sequence"/>
</dbReference>
<evidence type="ECO:0000313" key="3">
    <source>
        <dbReference type="Proteomes" id="UP000654075"/>
    </source>
</evidence>